<dbReference type="PANTHER" id="PTHR40202">
    <property type="match status" value="1"/>
</dbReference>
<evidence type="ECO:0000313" key="2">
    <source>
        <dbReference type="EMBL" id="EDO28498.1"/>
    </source>
</evidence>
<name>A7T6A7_NEMVE</name>
<evidence type="ECO:0000259" key="1">
    <source>
        <dbReference type="Pfam" id="PF01966"/>
    </source>
</evidence>
<dbReference type="HOGENOM" id="CLU_1207429_0_0_1"/>
<dbReference type="SUPFAM" id="SSF109604">
    <property type="entry name" value="HD-domain/PDEase-like"/>
    <property type="match status" value="1"/>
</dbReference>
<feature type="non-terminal residue" evidence="2">
    <location>
        <position position="1"/>
    </location>
</feature>
<dbReference type="EMBL" id="DS471487">
    <property type="protein sequence ID" value="EDO28498.1"/>
    <property type="molecule type" value="Genomic_DNA"/>
</dbReference>
<dbReference type="PhylomeDB" id="A7T6A7"/>
<dbReference type="InterPro" id="IPR003607">
    <property type="entry name" value="HD/PDEase_dom"/>
</dbReference>
<dbReference type="Pfam" id="PF01966">
    <property type="entry name" value="HD"/>
    <property type="match status" value="1"/>
</dbReference>
<protein>
    <recommendedName>
        <fullName evidence="1">HD domain-containing protein</fullName>
    </recommendedName>
</protein>
<dbReference type="PANTHER" id="PTHR40202:SF1">
    <property type="entry name" value="HD DOMAIN-CONTAINING PROTEIN"/>
    <property type="match status" value="1"/>
</dbReference>
<evidence type="ECO:0000313" key="3">
    <source>
        <dbReference type="Proteomes" id="UP000001593"/>
    </source>
</evidence>
<dbReference type="InterPro" id="IPR052567">
    <property type="entry name" value="OP_Dioxygenase"/>
</dbReference>
<dbReference type="Proteomes" id="UP000001593">
    <property type="component" value="Unassembled WGS sequence"/>
</dbReference>
<gene>
    <name evidence="2" type="ORF">NEMVEDRAFT_v1g222934</name>
</gene>
<feature type="domain" description="HD" evidence="1">
    <location>
        <begin position="40"/>
        <end position="113"/>
    </location>
</feature>
<organism evidence="2 3">
    <name type="scientific">Nematostella vectensis</name>
    <name type="common">Starlet sea anemone</name>
    <dbReference type="NCBI Taxonomy" id="45351"/>
    <lineage>
        <taxon>Eukaryota</taxon>
        <taxon>Metazoa</taxon>
        <taxon>Cnidaria</taxon>
        <taxon>Anthozoa</taxon>
        <taxon>Hexacorallia</taxon>
        <taxon>Actiniaria</taxon>
        <taxon>Edwardsiidae</taxon>
        <taxon>Nematostella</taxon>
    </lineage>
</organism>
<dbReference type="CDD" id="cd00077">
    <property type="entry name" value="HDc"/>
    <property type="match status" value="1"/>
</dbReference>
<dbReference type="InterPro" id="IPR006674">
    <property type="entry name" value="HD_domain"/>
</dbReference>
<reference evidence="2 3" key="1">
    <citation type="journal article" date="2007" name="Science">
        <title>Sea anemone genome reveals ancestral eumetazoan gene repertoire and genomic organization.</title>
        <authorList>
            <person name="Putnam N.H."/>
            <person name="Srivastava M."/>
            <person name="Hellsten U."/>
            <person name="Dirks B."/>
            <person name="Chapman J."/>
            <person name="Salamov A."/>
            <person name="Terry A."/>
            <person name="Shapiro H."/>
            <person name="Lindquist E."/>
            <person name="Kapitonov V.V."/>
            <person name="Jurka J."/>
            <person name="Genikhovich G."/>
            <person name="Grigoriev I.V."/>
            <person name="Lucas S.M."/>
            <person name="Steele R.E."/>
            <person name="Finnerty J.R."/>
            <person name="Technau U."/>
            <person name="Martindale M.Q."/>
            <person name="Rokhsar D.S."/>
        </authorList>
    </citation>
    <scope>NUCLEOTIDE SEQUENCE [LARGE SCALE GENOMIC DNA]</scope>
    <source>
        <strain evidence="3">CH2 X CH6</strain>
    </source>
</reference>
<sequence>MEDAIERAKEVTKKIFDLYRKYGANDYIGEPVSQTEHMVQAAMLAEKEGFGDDVILGAFFHDIGHLIGFDQGLSQMGDVGTDKHDIVGQTYLRDLGFPDSVTNMVWGHVEAKRYLVFKDAGYHEKTPGQNIAESNVPNVSPISRRTSPTIQTPVLQTSSEDEDFNRDPWLSMYKEFIENAPSVMRYTVGKVLKEAAAQNLKHGKVPCLCVLMKTFSPIGADASILLKDPT</sequence>
<accession>A7T6A7</accession>
<dbReference type="InParanoid" id="A7T6A7"/>
<dbReference type="AlphaFoldDB" id="A7T6A7"/>
<keyword evidence="3" id="KW-1185">Reference proteome</keyword>
<dbReference type="eggNOG" id="ENOG502RZKR">
    <property type="taxonomic scope" value="Eukaryota"/>
</dbReference>
<dbReference type="Gene3D" id="1.10.3210.10">
    <property type="entry name" value="Hypothetical protein af1432"/>
    <property type="match status" value="1"/>
</dbReference>
<proteinExistence type="predicted"/>